<evidence type="ECO:0000259" key="2">
    <source>
        <dbReference type="Pfam" id="PF26390"/>
    </source>
</evidence>
<reference evidence="4" key="1">
    <citation type="submission" date="2018-03" db="EMBL/GenBank/DDBJ databases">
        <authorList>
            <person name="Zecchin S."/>
        </authorList>
    </citation>
    <scope>NUCLEOTIDE SEQUENCE [LARGE SCALE GENOMIC DNA]</scope>
</reference>
<feature type="signal peptide" evidence="1">
    <location>
        <begin position="1"/>
        <end position="24"/>
    </location>
</feature>
<name>A0A2U3QKF4_9BACT</name>
<proteinExistence type="predicted"/>
<keyword evidence="4" id="KW-1185">Reference proteome</keyword>
<dbReference type="OrthoDB" id="9795662at2"/>
<accession>A0A2U3QKF4</accession>
<dbReference type="InterPro" id="IPR058837">
    <property type="entry name" value="MamS_MamX_dom"/>
</dbReference>
<evidence type="ECO:0000313" key="4">
    <source>
        <dbReference type="Proteomes" id="UP000245125"/>
    </source>
</evidence>
<sequence>MNKYLKNALLASLFIFLFFSSAFAEKEVTEGYDENTEVTVNGTVKVVLQEMRGPKIFILQSANRDYKVVTAPWWYIAQEGIRFEAGAEFEVTGSKYIAPDGVSYIIASRLKNLSTGKITPLRDSSGMPLWKGRMMRRGSGSGT</sequence>
<evidence type="ECO:0000256" key="1">
    <source>
        <dbReference type="SAM" id="SignalP"/>
    </source>
</evidence>
<dbReference type="Pfam" id="PF26390">
    <property type="entry name" value="MamS_MamX"/>
    <property type="match status" value="1"/>
</dbReference>
<organism evidence="3 4">
    <name type="scientific">Candidatus Sulfobium mesophilum</name>
    <dbReference type="NCBI Taxonomy" id="2016548"/>
    <lineage>
        <taxon>Bacteria</taxon>
        <taxon>Pseudomonadati</taxon>
        <taxon>Nitrospirota</taxon>
        <taxon>Nitrospiria</taxon>
        <taxon>Nitrospirales</taxon>
        <taxon>Nitrospiraceae</taxon>
        <taxon>Candidatus Sulfobium</taxon>
    </lineage>
</organism>
<dbReference type="Proteomes" id="UP000245125">
    <property type="component" value="Unassembled WGS sequence"/>
</dbReference>
<dbReference type="AlphaFoldDB" id="A0A2U3QKF4"/>
<gene>
    <name evidence="3" type="ORF">NBG4_760009</name>
</gene>
<evidence type="ECO:0000313" key="3">
    <source>
        <dbReference type="EMBL" id="SPQ01862.1"/>
    </source>
</evidence>
<keyword evidence="1" id="KW-0732">Signal</keyword>
<protein>
    <submittedName>
        <fullName evidence="3">Putative OB-fold nucleic acid binding domain protein</fullName>
    </submittedName>
</protein>
<feature type="chain" id="PRO_5015775800" evidence="1">
    <location>
        <begin position="25"/>
        <end position="143"/>
    </location>
</feature>
<feature type="domain" description="Magnetosome protein MamS/MamX" evidence="2">
    <location>
        <begin position="39"/>
        <end position="111"/>
    </location>
</feature>
<dbReference type="EMBL" id="OUUY01000126">
    <property type="protein sequence ID" value="SPQ01862.1"/>
    <property type="molecule type" value="Genomic_DNA"/>
</dbReference>